<dbReference type="InterPro" id="IPR036612">
    <property type="entry name" value="KH_dom_type_1_sf"/>
</dbReference>
<keyword evidence="1" id="KW-0677">Repeat</keyword>
<feature type="region of interest" description="Disordered" evidence="4">
    <location>
        <begin position="1124"/>
        <end position="1148"/>
    </location>
</feature>
<feature type="domain" description="K Homology" evidence="5">
    <location>
        <begin position="287"/>
        <end position="378"/>
    </location>
</feature>
<dbReference type="Pfam" id="PF22952">
    <property type="entry name" value="KH_11"/>
    <property type="match status" value="1"/>
</dbReference>
<dbReference type="PANTHER" id="PTHR10288">
    <property type="entry name" value="KH DOMAIN CONTAINING RNA BINDING PROTEIN"/>
    <property type="match status" value="1"/>
</dbReference>
<dbReference type="CDD" id="cd00105">
    <property type="entry name" value="KH-I"/>
    <property type="match status" value="1"/>
</dbReference>
<protein>
    <recommendedName>
        <fullName evidence="5">K Homology domain-containing protein</fullName>
    </recommendedName>
</protein>
<evidence type="ECO:0000313" key="7">
    <source>
        <dbReference type="Proteomes" id="UP001345013"/>
    </source>
</evidence>
<reference evidence="6 7" key="1">
    <citation type="submission" date="2023-08" db="EMBL/GenBank/DDBJ databases">
        <title>Black Yeasts Isolated from many extreme environments.</title>
        <authorList>
            <person name="Coleine C."/>
            <person name="Stajich J.E."/>
            <person name="Selbmann L."/>
        </authorList>
    </citation>
    <scope>NUCLEOTIDE SEQUENCE [LARGE SCALE GENOMIC DNA]</scope>
    <source>
        <strain evidence="6 7">CCFEE 5885</strain>
    </source>
</reference>
<keyword evidence="2" id="KW-0694">RNA-binding</keyword>
<dbReference type="SUPFAM" id="SSF54791">
    <property type="entry name" value="Eukaryotic type KH-domain (KH-domain type I)"/>
    <property type="match status" value="9"/>
</dbReference>
<proteinExistence type="predicted"/>
<feature type="compositionally biased region" description="Polar residues" evidence="4">
    <location>
        <begin position="51"/>
        <end position="60"/>
    </location>
</feature>
<feature type="compositionally biased region" description="Polar residues" evidence="4">
    <location>
        <begin position="106"/>
        <end position="121"/>
    </location>
</feature>
<accession>A0ABR0JW28</accession>
<feature type="domain" description="K Homology" evidence="5">
    <location>
        <begin position="383"/>
        <end position="451"/>
    </location>
</feature>
<dbReference type="Gene3D" id="3.30.1370.10">
    <property type="entry name" value="K Homology domain, type 1"/>
    <property type="match status" value="9"/>
</dbReference>
<sequence length="1291" mass="141954">MASTADASTEKTPAQLLAEQHAAHHATVEEVPDEEDVAHPPPSHSAEGEATPNTATNGIMSTKAAGKQKEKPSVLDTHDEEAFPSLGPAPKAATATQAPGWGSKGSLKTSASPALSGTSTPGRPASRDPAAGAVNLPSANRDYIDVRKEDINKAAPIQKVLADAKKKYRVNTGMQEISAGQAHRFFAEGPQRAQVRQALLDISKAVSLEKDIKIQIPASVSSSIIGRAGANIKKWEAQHGVRINIKRDPRGPSNDPTDPRIDVVEVKGDSASVNDVEYKIAAIVKENQPKVALPLRDFAPEFYPFLAGRHAADMQKLQQDNDLNINIPQYHTWQAQPPPRPVASGRPQFVPHGDSHIMLSGEQEQVMQAKAQLEALKQQLEQELMLEELTCEQVLHPYIVGPRGMDPLEFLEQTGCAIILPPGHEETDDIHIVGPADRIEDGRNLAEQLMAQKYNRPVDLTKQFANAPQGPERHSRALAQYLQRKALERDFMSQHNSEIVFPQHVNAAPSWSVISSDQQKAVSAKNDLMKIAQAFPTSRIQLVDMDPFYHPHIGDMYSQQLQDEHGVFMVVPDNEDGPVVLVYEGPAQEGPFSLPRQRPTSPEQQEFERALQAAQQYLLGAIPSQQISASEIPVPRKHHDRVRRHVRNEQERASAPFPVQIDFGEPRAQRPRGQQQAPENISLRGPSESDIEALRKSIEQFLIEVEQDEKERDYTTECPFPQKFVKNLVGKNGANVKALREKHDVEIDTREDGKVKIQGPQKKAEACKAEIIRLGKQYEDEVSYTIKVDPKFHGELIGKSGENLNKLQNKVNKEVRIDFPRVSRTGDVADNVSEAGGPQARQAPDEIRIRGPRAKADKVRDELLSLTQYLQDNSYSATVSVHKDQIRSLIGRGGAELERLRGETGAQIDVPNKPEGERVTVTIKGPKASVDKAKQEIASKSKAFDAVVTQTITVDRKHHRDLIGSKGSNIQKIVQQAGGPERSAEAVQFPKQGEDSSTLTVRGTRDVVDKIVASINSFVEDKDSQVTETIDVPVDQHRLLIGTAGNIRRSIEEKFSVALDIPRRESGKTGVKVAGRPDGVAQAKEHILSLTKQPEGTTIMVPRSVHHTVANDGRFFRDLSRQGIKVDHKGQQPPRKPAANGSAARKANNAAAPLITDDPSQEQLFAFDIVSLNDDAEGETGEIPWVLIGNRDVTEDNIAKVQRQIEEAIEAAQEPRHIGYLRLADPSLHRHVIGSRGATINSIRKKTNCDIQVPGGNKSQNDGEEITIIGVEDMVQLAKDLILEEVERAGN</sequence>
<dbReference type="PROSITE" id="PS50084">
    <property type="entry name" value="KH_TYPE_1"/>
    <property type="match status" value="7"/>
</dbReference>
<name>A0ABR0JW28_9EURO</name>
<dbReference type="InterPro" id="IPR004088">
    <property type="entry name" value="KH_dom_type_1"/>
</dbReference>
<dbReference type="EMBL" id="JAVRRG010000233">
    <property type="protein sequence ID" value="KAK5075935.1"/>
    <property type="molecule type" value="Genomic_DNA"/>
</dbReference>
<feature type="compositionally biased region" description="Polar residues" evidence="4">
    <location>
        <begin position="1"/>
        <end position="12"/>
    </location>
</feature>
<evidence type="ECO:0000256" key="3">
    <source>
        <dbReference type="SAM" id="Coils"/>
    </source>
</evidence>
<dbReference type="CDD" id="cd22408">
    <property type="entry name" value="KH-I_Vigilin_rpt4"/>
    <property type="match status" value="1"/>
</dbReference>
<comment type="caution">
    <text evidence="6">The sequence shown here is derived from an EMBL/GenBank/DDBJ whole genome shotgun (WGS) entry which is preliminary data.</text>
</comment>
<keyword evidence="7" id="KW-1185">Reference proteome</keyword>
<feature type="region of interest" description="Disordered" evidence="4">
    <location>
        <begin position="647"/>
        <end position="689"/>
    </location>
</feature>
<feature type="domain" description="K Homology" evidence="5">
    <location>
        <begin position="1215"/>
        <end position="1287"/>
    </location>
</feature>
<feature type="compositionally biased region" description="Low complexity" evidence="4">
    <location>
        <begin position="88"/>
        <end position="99"/>
    </location>
</feature>
<feature type="region of interest" description="Disordered" evidence="4">
    <location>
        <begin position="1"/>
        <end position="136"/>
    </location>
</feature>
<dbReference type="InterPro" id="IPR004087">
    <property type="entry name" value="KH_dom"/>
</dbReference>
<dbReference type="InterPro" id="IPR054548">
    <property type="entry name" value="SCP160-like_KH"/>
</dbReference>
<evidence type="ECO:0000256" key="1">
    <source>
        <dbReference type="ARBA" id="ARBA00022737"/>
    </source>
</evidence>
<evidence type="ECO:0000256" key="4">
    <source>
        <dbReference type="SAM" id="MobiDB-lite"/>
    </source>
</evidence>
<feature type="compositionally biased region" description="Low complexity" evidence="4">
    <location>
        <begin position="1138"/>
        <end position="1148"/>
    </location>
</feature>
<feature type="domain" description="K Homology" evidence="5">
    <location>
        <begin position="780"/>
        <end position="868"/>
    </location>
</feature>
<feature type="domain" description="K Homology" evidence="5">
    <location>
        <begin position="712"/>
        <end position="776"/>
    </location>
</feature>
<feature type="domain" description="K Homology" evidence="5">
    <location>
        <begin position="946"/>
        <end position="1020"/>
    </location>
</feature>
<dbReference type="SMART" id="SM00322">
    <property type="entry name" value="KH"/>
    <property type="match status" value="9"/>
</dbReference>
<keyword evidence="3" id="KW-0175">Coiled coil</keyword>
<evidence type="ECO:0000313" key="6">
    <source>
        <dbReference type="EMBL" id="KAK5075935.1"/>
    </source>
</evidence>
<evidence type="ECO:0000256" key="2">
    <source>
        <dbReference type="PROSITE-ProRule" id="PRU00117"/>
    </source>
</evidence>
<gene>
    <name evidence="6" type="ORF">LTR24_009751</name>
</gene>
<feature type="domain" description="K Homology" evidence="5">
    <location>
        <begin position="873"/>
        <end position="942"/>
    </location>
</feature>
<feature type="domain" description="K Homology" evidence="5">
    <location>
        <begin position="208"/>
        <end position="285"/>
    </location>
</feature>
<dbReference type="Proteomes" id="UP001345013">
    <property type="component" value="Unassembled WGS sequence"/>
</dbReference>
<feature type="compositionally biased region" description="Basic and acidic residues" evidence="4">
    <location>
        <begin position="67"/>
        <end position="81"/>
    </location>
</feature>
<evidence type="ECO:0000259" key="5">
    <source>
        <dbReference type="SMART" id="SM00322"/>
    </source>
</evidence>
<feature type="domain" description="K Homology" evidence="5">
    <location>
        <begin position="1024"/>
        <end position="1092"/>
    </location>
</feature>
<organism evidence="6 7">
    <name type="scientific">Lithohypha guttulata</name>
    <dbReference type="NCBI Taxonomy" id="1690604"/>
    <lineage>
        <taxon>Eukaryota</taxon>
        <taxon>Fungi</taxon>
        <taxon>Dikarya</taxon>
        <taxon>Ascomycota</taxon>
        <taxon>Pezizomycotina</taxon>
        <taxon>Eurotiomycetes</taxon>
        <taxon>Chaetothyriomycetidae</taxon>
        <taxon>Chaetothyriales</taxon>
        <taxon>Trichomeriaceae</taxon>
        <taxon>Lithohypha</taxon>
    </lineage>
</organism>
<feature type="coiled-coil region" evidence="3">
    <location>
        <begin position="359"/>
        <end position="390"/>
    </location>
</feature>
<dbReference type="Pfam" id="PF00013">
    <property type="entry name" value="KH_1"/>
    <property type="match status" value="7"/>
</dbReference>